<keyword evidence="2" id="KW-1185">Reference proteome</keyword>
<sequence>MAIDAWEFESKKNRSLRMRGPGKMEWVDIGEGKEVVLDVQGAGGHNMIMTYTPLTLAVLKAFEAP</sequence>
<dbReference type="EMBL" id="JAWDJW010001322">
    <property type="protein sequence ID" value="KAK3079174.1"/>
    <property type="molecule type" value="Genomic_DNA"/>
</dbReference>
<organism evidence="1 2">
    <name type="scientific">Coniosporium uncinatum</name>
    <dbReference type="NCBI Taxonomy" id="93489"/>
    <lineage>
        <taxon>Eukaryota</taxon>
        <taxon>Fungi</taxon>
        <taxon>Dikarya</taxon>
        <taxon>Ascomycota</taxon>
        <taxon>Pezizomycotina</taxon>
        <taxon>Dothideomycetes</taxon>
        <taxon>Dothideomycetes incertae sedis</taxon>
        <taxon>Coniosporium</taxon>
    </lineage>
</organism>
<evidence type="ECO:0000313" key="1">
    <source>
        <dbReference type="EMBL" id="KAK3079174.1"/>
    </source>
</evidence>
<gene>
    <name evidence="1" type="ORF">LTS18_005552</name>
</gene>
<dbReference type="Proteomes" id="UP001186974">
    <property type="component" value="Unassembled WGS sequence"/>
</dbReference>
<proteinExistence type="predicted"/>
<name>A0ACC3DR81_9PEZI</name>
<evidence type="ECO:0000313" key="2">
    <source>
        <dbReference type="Proteomes" id="UP001186974"/>
    </source>
</evidence>
<comment type="caution">
    <text evidence="1">The sequence shown here is derived from an EMBL/GenBank/DDBJ whole genome shotgun (WGS) entry which is preliminary data.</text>
</comment>
<accession>A0ACC3DR81</accession>
<protein>
    <submittedName>
        <fullName evidence="1">Uncharacterized protein</fullName>
    </submittedName>
</protein>
<reference evidence="1" key="1">
    <citation type="submission" date="2024-09" db="EMBL/GenBank/DDBJ databases">
        <title>Black Yeasts Isolated from many extreme environments.</title>
        <authorList>
            <person name="Coleine C."/>
            <person name="Stajich J.E."/>
            <person name="Selbmann L."/>
        </authorList>
    </citation>
    <scope>NUCLEOTIDE SEQUENCE</scope>
    <source>
        <strain evidence="1">CCFEE 5737</strain>
    </source>
</reference>